<keyword evidence="5" id="KW-0406">Ion transport</keyword>
<feature type="transmembrane region" description="Helical" evidence="7">
    <location>
        <begin position="376"/>
        <end position="396"/>
    </location>
</feature>
<feature type="transmembrane region" description="Helical" evidence="7">
    <location>
        <begin position="38"/>
        <end position="59"/>
    </location>
</feature>
<dbReference type="GO" id="GO:0030007">
    <property type="term" value="P:intracellular potassium ion homeostasis"/>
    <property type="evidence" value="ECO:0007669"/>
    <property type="project" value="TreeGrafter"/>
</dbReference>
<comment type="subcellular location">
    <subcellularLocation>
        <location evidence="1">Membrane</location>
        <topology evidence="1">Multi-pass membrane protein</topology>
    </subcellularLocation>
</comment>
<dbReference type="InterPro" id="IPR051143">
    <property type="entry name" value="TrkH_K-transport"/>
</dbReference>
<feature type="transmembrane region" description="Helical" evidence="7">
    <location>
        <begin position="238"/>
        <end position="263"/>
    </location>
</feature>
<keyword evidence="2" id="KW-0813">Transport</keyword>
<sequence>MADLLGLSPLTLHYAYFIIAPAIGSLIFYTASTQIHELHYVDALFMCFSAMTGTGLNVMDLSTINSVQQGTLFTLLIIGHAIPIFGVVSLIRLWSLRYTLTVNLNKDKAESITPCAPILESHEKPILDYKQDTLLAKIESKVTITTAVREVPADVSNPDELKGSWNDYGFIVYTDPRHPDRSQRASSITIFGEEKENSNERVQTPCMATNIKSIIQRAADRITCQNTVNYDEPGGVEYLALSLISVVVLLYFICFLLLGIIVLGFWSKFVHPDIPLEDDANPFWAGAFLATSALCNNGMSLIDTNMGPYQKEAFPLLACGILILAGNTLFPCLLRLSIWATRAMMPDKPNWQLWRRTFDFTLAKSQNVCAYLYPAWHTWFLLGTVITLNAMMWGAFEVSAIHNEEIGSLPPKFRVLDGLFQALAVRGGGFSVVAFDRLPQGLLILYAFMMYLSAFPVSAAISCTEITKIWTRKDIHEEDNRPSLSNFVRSRFVYHQLRSQFSHDIWWLSFAILLITVTESGHFKTDPLAFSTFNIIFECISAYSCVGVTVGFPGQSFAFCGAWHTFSKLLLIAISLRGRHRGLSVIIDHTALFPQTQGSTEENWTCEEKGKHVDRKEAPLGCV</sequence>
<dbReference type="GO" id="GO:0005886">
    <property type="term" value="C:plasma membrane"/>
    <property type="evidence" value="ECO:0007669"/>
    <property type="project" value="TreeGrafter"/>
</dbReference>
<keyword evidence="3 7" id="KW-0812">Transmembrane</keyword>
<name>A0A9W9U3M6_9EURO</name>
<comment type="caution">
    <text evidence="8">The sequence shown here is derived from an EMBL/GenBank/DDBJ whole genome shotgun (WGS) entry which is preliminary data.</text>
</comment>
<evidence type="ECO:0000313" key="9">
    <source>
        <dbReference type="Proteomes" id="UP001147746"/>
    </source>
</evidence>
<accession>A0A9W9U3M6</accession>
<gene>
    <name evidence="8" type="ORF">N7476_007134</name>
</gene>
<evidence type="ECO:0000256" key="6">
    <source>
        <dbReference type="ARBA" id="ARBA00023136"/>
    </source>
</evidence>
<proteinExistence type="predicted"/>
<dbReference type="Pfam" id="PF02386">
    <property type="entry name" value="TrkH"/>
    <property type="match status" value="1"/>
</dbReference>
<evidence type="ECO:0000256" key="5">
    <source>
        <dbReference type="ARBA" id="ARBA00023065"/>
    </source>
</evidence>
<dbReference type="PANTHER" id="PTHR31064">
    <property type="entry name" value="POTASSIUM TRANSPORT PROTEIN DDB_G0292412-RELATED"/>
    <property type="match status" value="1"/>
</dbReference>
<evidence type="ECO:0000256" key="7">
    <source>
        <dbReference type="SAM" id="Phobius"/>
    </source>
</evidence>
<feature type="transmembrane region" description="Helical" evidence="7">
    <location>
        <begin position="71"/>
        <end position="91"/>
    </location>
</feature>
<dbReference type="EMBL" id="JAPZBO010000007">
    <property type="protein sequence ID" value="KAJ5311274.1"/>
    <property type="molecule type" value="Genomic_DNA"/>
</dbReference>
<protein>
    <submittedName>
        <fullName evidence="8">Uncharacterized protein</fullName>
    </submittedName>
</protein>
<dbReference type="InterPro" id="IPR003445">
    <property type="entry name" value="Cat_transpt"/>
</dbReference>
<dbReference type="GO" id="GO:0140107">
    <property type="term" value="F:high-affinity potassium ion transmembrane transporter activity"/>
    <property type="evidence" value="ECO:0007669"/>
    <property type="project" value="TreeGrafter"/>
</dbReference>
<dbReference type="Proteomes" id="UP001147746">
    <property type="component" value="Unassembled WGS sequence"/>
</dbReference>
<evidence type="ECO:0000256" key="4">
    <source>
        <dbReference type="ARBA" id="ARBA00022989"/>
    </source>
</evidence>
<reference evidence="8" key="1">
    <citation type="submission" date="2022-12" db="EMBL/GenBank/DDBJ databases">
        <authorList>
            <person name="Petersen C."/>
        </authorList>
    </citation>
    <scope>NUCLEOTIDE SEQUENCE</scope>
    <source>
        <strain evidence="8">IBT 21472</strain>
    </source>
</reference>
<keyword evidence="6 7" id="KW-0472">Membrane</keyword>
<keyword evidence="9" id="KW-1185">Reference proteome</keyword>
<dbReference type="PANTHER" id="PTHR31064:SF37">
    <property type="entry name" value="TRANSPORTER, PUTATIVE (EUROFUNG)-RELATED"/>
    <property type="match status" value="1"/>
</dbReference>
<organism evidence="8 9">
    <name type="scientific">Penicillium atrosanguineum</name>
    <dbReference type="NCBI Taxonomy" id="1132637"/>
    <lineage>
        <taxon>Eukaryota</taxon>
        <taxon>Fungi</taxon>
        <taxon>Dikarya</taxon>
        <taxon>Ascomycota</taxon>
        <taxon>Pezizomycotina</taxon>
        <taxon>Eurotiomycetes</taxon>
        <taxon>Eurotiomycetidae</taxon>
        <taxon>Eurotiales</taxon>
        <taxon>Aspergillaceae</taxon>
        <taxon>Penicillium</taxon>
    </lineage>
</organism>
<evidence type="ECO:0000256" key="2">
    <source>
        <dbReference type="ARBA" id="ARBA00022448"/>
    </source>
</evidence>
<keyword evidence="4 7" id="KW-1133">Transmembrane helix</keyword>
<evidence type="ECO:0000313" key="8">
    <source>
        <dbReference type="EMBL" id="KAJ5311274.1"/>
    </source>
</evidence>
<evidence type="ECO:0000256" key="1">
    <source>
        <dbReference type="ARBA" id="ARBA00004141"/>
    </source>
</evidence>
<dbReference type="AlphaFoldDB" id="A0A9W9U3M6"/>
<reference evidence="8" key="2">
    <citation type="journal article" date="2023" name="IMA Fungus">
        <title>Comparative genomic study of the Penicillium genus elucidates a diverse pangenome and 15 lateral gene transfer events.</title>
        <authorList>
            <person name="Petersen C."/>
            <person name="Sorensen T."/>
            <person name="Nielsen M.R."/>
            <person name="Sondergaard T.E."/>
            <person name="Sorensen J.L."/>
            <person name="Fitzpatrick D.A."/>
            <person name="Frisvad J.C."/>
            <person name="Nielsen K.L."/>
        </authorList>
    </citation>
    <scope>NUCLEOTIDE SEQUENCE</scope>
    <source>
        <strain evidence="8">IBT 21472</strain>
    </source>
</reference>
<feature type="transmembrane region" description="Helical" evidence="7">
    <location>
        <begin position="12"/>
        <end position="31"/>
    </location>
</feature>
<feature type="transmembrane region" description="Helical" evidence="7">
    <location>
        <begin position="441"/>
        <end position="463"/>
    </location>
</feature>
<feature type="transmembrane region" description="Helical" evidence="7">
    <location>
        <begin position="314"/>
        <end position="338"/>
    </location>
</feature>
<evidence type="ECO:0000256" key="3">
    <source>
        <dbReference type="ARBA" id="ARBA00022692"/>
    </source>
</evidence>
<dbReference type="GO" id="GO:1990573">
    <property type="term" value="P:potassium ion import across plasma membrane"/>
    <property type="evidence" value="ECO:0007669"/>
    <property type="project" value="TreeGrafter"/>
</dbReference>